<dbReference type="InterPro" id="IPR000814">
    <property type="entry name" value="TBP"/>
</dbReference>
<dbReference type="GO" id="GO:0006352">
    <property type="term" value="P:DNA-templated transcription initiation"/>
    <property type="evidence" value="ECO:0007669"/>
    <property type="project" value="InterPro"/>
</dbReference>
<evidence type="ECO:0000256" key="10">
    <source>
        <dbReference type="ARBA" id="ARBA00033173"/>
    </source>
</evidence>
<gene>
    <name evidence="11" type="ORF">Dbus_chrXg382</name>
</gene>
<dbReference type="GO" id="GO:0005634">
    <property type="term" value="C:nucleus"/>
    <property type="evidence" value="ECO:0007669"/>
    <property type="project" value="UniProtKB-SubCell"/>
</dbReference>
<keyword evidence="6" id="KW-0238">DNA-binding</keyword>
<dbReference type="GO" id="GO:0005737">
    <property type="term" value="C:cytoplasm"/>
    <property type="evidence" value="ECO:0007669"/>
    <property type="project" value="UniProtKB-SubCell"/>
</dbReference>
<comment type="subcellular location">
    <subcellularLocation>
        <location evidence="2">Cytoplasm</location>
    </subcellularLocation>
    <subcellularLocation>
        <location evidence="1">Nucleus</location>
    </subcellularLocation>
</comment>
<dbReference type="Pfam" id="PF00352">
    <property type="entry name" value="TBP"/>
    <property type="match status" value="2"/>
</dbReference>
<dbReference type="InterPro" id="IPR015445">
    <property type="entry name" value="TBP-like"/>
</dbReference>
<evidence type="ECO:0000313" key="11">
    <source>
        <dbReference type="EMBL" id="ALC48526.1"/>
    </source>
</evidence>
<evidence type="ECO:0000256" key="3">
    <source>
        <dbReference type="ARBA" id="ARBA00005560"/>
    </source>
</evidence>
<dbReference type="OrthoDB" id="2127950at2759"/>
<keyword evidence="8" id="KW-0539">Nucleus</keyword>
<dbReference type="FunFam" id="3.30.310.10:FF:000009">
    <property type="entry name" value="TatA box-binding protein-like protein 1"/>
    <property type="match status" value="1"/>
</dbReference>
<dbReference type="STRING" id="30019.A0A0M4ESW8"/>
<dbReference type="SUPFAM" id="SSF55945">
    <property type="entry name" value="TATA-box binding protein-like"/>
    <property type="match status" value="2"/>
</dbReference>
<evidence type="ECO:0000313" key="12">
    <source>
        <dbReference type="Proteomes" id="UP000494163"/>
    </source>
</evidence>
<proteinExistence type="inferred from homology"/>
<dbReference type="FunFam" id="3.30.310.10:FF:000005">
    <property type="entry name" value="TATA box-binding protein-like 1"/>
    <property type="match status" value="1"/>
</dbReference>
<keyword evidence="5" id="KW-0805">Transcription regulation</keyword>
<evidence type="ECO:0000256" key="5">
    <source>
        <dbReference type="ARBA" id="ARBA00023015"/>
    </source>
</evidence>
<dbReference type="AlphaFoldDB" id="A0A0M4ESW8"/>
<evidence type="ECO:0000256" key="1">
    <source>
        <dbReference type="ARBA" id="ARBA00004123"/>
    </source>
</evidence>
<name>A0A0M4ESW8_DROBS</name>
<dbReference type="PRINTS" id="PR00686">
    <property type="entry name" value="TIFACTORIID"/>
</dbReference>
<dbReference type="InterPro" id="IPR012295">
    <property type="entry name" value="TBP_dom_sf"/>
</dbReference>
<evidence type="ECO:0000256" key="7">
    <source>
        <dbReference type="ARBA" id="ARBA00023163"/>
    </source>
</evidence>
<organism evidence="11 12">
    <name type="scientific">Drosophila busckii</name>
    <name type="common">Fruit fly</name>
    <dbReference type="NCBI Taxonomy" id="30019"/>
    <lineage>
        <taxon>Eukaryota</taxon>
        <taxon>Metazoa</taxon>
        <taxon>Ecdysozoa</taxon>
        <taxon>Arthropoda</taxon>
        <taxon>Hexapoda</taxon>
        <taxon>Insecta</taxon>
        <taxon>Pterygota</taxon>
        <taxon>Neoptera</taxon>
        <taxon>Endopterygota</taxon>
        <taxon>Diptera</taxon>
        <taxon>Brachycera</taxon>
        <taxon>Muscomorpha</taxon>
        <taxon>Ephydroidea</taxon>
        <taxon>Drosophilidae</taxon>
        <taxon>Drosophila</taxon>
    </lineage>
</organism>
<evidence type="ECO:0000256" key="6">
    <source>
        <dbReference type="ARBA" id="ARBA00023125"/>
    </source>
</evidence>
<keyword evidence="12" id="KW-1185">Reference proteome</keyword>
<reference evidence="11 12" key="1">
    <citation type="submission" date="2015-08" db="EMBL/GenBank/DDBJ databases">
        <title>Ancestral chromatin configuration constrains chromatin evolution on differentiating sex chromosomes in Drosophila.</title>
        <authorList>
            <person name="Zhou Q."/>
            <person name="Bachtrog D."/>
        </authorList>
    </citation>
    <scope>NUCLEOTIDE SEQUENCE [LARGE SCALE GENOMIC DNA]</scope>
    <source>
        <tissue evidence="11">Whole larvae</tissue>
    </source>
</reference>
<sequence>MQEHAEALLTGANASSSITPTLKTTADTEAEPELDIVINNVVCSFSVRCHLKLRDIALNGSNVEYRRENGMVTMKLRRPYTTASIWSSGRITCTGATSEIQAKIAARRYARCLAKLGFPTHFQNFRIVNVLGTCSMPWAIKIVNFSERHRNNASYEPELHPGVTYKMREPKATLKIFSTGSITVTAASVNDVESAIQHIYPLVHEFRKQRSAEELQHLRAKQRHLHGGGGGGGDANANVNELENQAVEQAKLAGKDDIFVNSNAAAHSAAAKASDAPATLAATPSNNLSLASATTTQQQQQRTANVNVAATGANIINTTNISNKIHINNHQLLQPNAKLRQNVVVMRARNATTTTTTTAAGIGMGMGMGTATIVRAASSAAVGATVYKQQQQQQLVQTFSPADFQDVDDLIEEDVEDELEDMHF</sequence>
<keyword evidence="7" id="KW-0804">Transcription</keyword>
<evidence type="ECO:0000256" key="2">
    <source>
        <dbReference type="ARBA" id="ARBA00004496"/>
    </source>
</evidence>
<accession>A0A0M4ESW8</accession>
<evidence type="ECO:0000256" key="8">
    <source>
        <dbReference type="ARBA" id="ARBA00023242"/>
    </source>
</evidence>
<evidence type="ECO:0000256" key="4">
    <source>
        <dbReference type="ARBA" id="ARBA00022490"/>
    </source>
</evidence>
<dbReference type="GO" id="GO:0003677">
    <property type="term" value="F:DNA binding"/>
    <property type="evidence" value="ECO:0007669"/>
    <property type="project" value="UniProtKB-KW"/>
</dbReference>
<dbReference type="PANTHER" id="PTHR10126">
    <property type="entry name" value="TATA-BOX BINDING PROTEIN"/>
    <property type="match status" value="1"/>
</dbReference>
<dbReference type="SMR" id="A0A0M4ESW8"/>
<dbReference type="EMBL" id="CP012528">
    <property type="protein sequence ID" value="ALC48526.1"/>
    <property type="molecule type" value="Genomic_DNA"/>
</dbReference>
<dbReference type="CDD" id="cd04517">
    <property type="entry name" value="TLF"/>
    <property type="match status" value="1"/>
</dbReference>
<keyword evidence="4" id="KW-0963">Cytoplasm</keyword>
<evidence type="ECO:0000256" key="9">
    <source>
        <dbReference type="ARBA" id="ARBA00023474"/>
    </source>
</evidence>
<comment type="similarity">
    <text evidence="3">Belongs to the TBP family.</text>
</comment>
<dbReference type="Proteomes" id="UP000494163">
    <property type="component" value="Chromosome X"/>
</dbReference>
<dbReference type="Gene3D" id="3.30.310.10">
    <property type="entry name" value="TATA-Binding Protein"/>
    <property type="match status" value="2"/>
</dbReference>
<protein>
    <recommendedName>
        <fullName evidence="9">TATA box-binding protein-like 1</fullName>
    </recommendedName>
    <alternativeName>
        <fullName evidence="10">TBP-like factor</fullName>
    </alternativeName>
</protein>